<reference evidence="8 9" key="1">
    <citation type="submission" date="2017-06" db="EMBL/GenBank/DDBJ databases">
        <title>Genome sequencing of Fusobacterium nucleatum subsp. polymorphum KCOM 1232 (=ChDC F37).</title>
        <authorList>
            <person name="Kook J.-K."/>
            <person name="Park S.-N."/>
            <person name="Lim Y.K."/>
            <person name="Roh H."/>
        </authorList>
    </citation>
    <scope>NUCLEOTIDE SEQUENCE [LARGE SCALE GENOMIC DNA]</scope>
    <source>
        <strain evidence="9">KCOM 1232 ( ChDC F37)</strain>
    </source>
</reference>
<dbReference type="RefSeq" id="WP_098702797.1">
    <property type="nucleotide sequence ID" value="NZ_NJGI01000001.1"/>
</dbReference>
<dbReference type="Proteomes" id="UP000222862">
    <property type="component" value="Unassembled WGS sequence"/>
</dbReference>
<feature type="coiled-coil region" evidence="6">
    <location>
        <begin position="401"/>
        <end position="496"/>
    </location>
</feature>
<dbReference type="InterPro" id="IPR027094">
    <property type="entry name" value="Mitofusin_fam"/>
</dbReference>
<evidence type="ECO:0000313" key="8">
    <source>
        <dbReference type="EMBL" id="PGH22772.1"/>
    </source>
</evidence>
<feature type="domain" description="Dynamin N-terminal" evidence="7">
    <location>
        <begin position="74"/>
        <end position="263"/>
    </location>
</feature>
<gene>
    <name evidence="8" type="ORF">RN96_06665</name>
</gene>
<keyword evidence="3" id="KW-0378">Hydrolase</keyword>
<dbReference type="GO" id="GO:0016020">
    <property type="term" value="C:membrane"/>
    <property type="evidence" value="ECO:0007669"/>
    <property type="project" value="UniProtKB-SubCell"/>
</dbReference>
<keyword evidence="5" id="KW-0472">Membrane</keyword>
<dbReference type="AlphaFoldDB" id="A0A2B7YPJ2"/>
<evidence type="ECO:0000256" key="5">
    <source>
        <dbReference type="ARBA" id="ARBA00023136"/>
    </source>
</evidence>
<dbReference type="SUPFAM" id="SSF52540">
    <property type="entry name" value="P-loop containing nucleoside triphosphate hydrolases"/>
    <property type="match status" value="1"/>
</dbReference>
<proteinExistence type="predicted"/>
<evidence type="ECO:0000256" key="4">
    <source>
        <dbReference type="ARBA" id="ARBA00023134"/>
    </source>
</evidence>
<evidence type="ECO:0000259" key="7">
    <source>
        <dbReference type="Pfam" id="PF00350"/>
    </source>
</evidence>
<dbReference type="Pfam" id="PF00350">
    <property type="entry name" value="Dynamin_N"/>
    <property type="match status" value="1"/>
</dbReference>
<name>A0A2B7YPJ2_FUSNP</name>
<evidence type="ECO:0000256" key="3">
    <source>
        <dbReference type="ARBA" id="ARBA00022801"/>
    </source>
</evidence>
<comment type="caution">
    <text evidence="8">The sequence shown here is derived from an EMBL/GenBank/DDBJ whole genome shotgun (WGS) entry which is preliminary data.</text>
</comment>
<evidence type="ECO:0000256" key="6">
    <source>
        <dbReference type="SAM" id="Coils"/>
    </source>
</evidence>
<organism evidence="8 9">
    <name type="scientific">Fusobacterium nucleatum subsp. polymorphum</name>
    <name type="common">Fusobacterium polymorphum</name>
    <dbReference type="NCBI Taxonomy" id="76857"/>
    <lineage>
        <taxon>Bacteria</taxon>
        <taxon>Fusobacteriati</taxon>
        <taxon>Fusobacteriota</taxon>
        <taxon>Fusobacteriia</taxon>
        <taxon>Fusobacteriales</taxon>
        <taxon>Fusobacteriaceae</taxon>
        <taxon>Fusobacterium</taxon>
    </lineage>
</organism>
<evidence type="ECO:0000256" key="1">
    <source>
        <dbReference type="ARBA" id="ARBA00004370"/>
    </source>
</evidence>
<sequence length="496" mass="58488">MRVEDFINQNRDKIVDVHWNETIQKYVKNLSLSQVLLNNLKKEEYFDSFSNFFENINNEIENYIKNAKNPTYQIAIVGTIKAGKSTLINALIGEDIASINVTPETATLTKFRYSEKNYVKIKFYTNDEWNKIWKNAQKNGVTIFLNEYKELGAESIKNNLLGKKEEYKEFLDINELKKEVEKWTSSQSKEHYFVEEIEIGVENLNLPPQVCLVDTPGLDDIAEYRSKITENYIDSANAVLFCFNSKSSFSKSEMSTVARVFSKARYKKEQIYVLGTQKDILENKNGEDDWKKQKNFVIKKLEGTEYFETTKRAEEHIIGISSLIYPIVKKINIDNFMELAENIKSVVKMEELVKIALEQDKDKKLKIVEDLKKKLIQFSNIEKLEDIIKNTLLKDFNKRLLQDFIEKYRLLAEEIKKFRDENYKVVLTKKKEFELDSTELEKRIKIENEKIKKLDETNKRLKEKIEIVKRAFNNDLKEMENAFYELEKKIKDVNID</sequence>
<comment type="subcellular location">
    <subcellularLocation>
        <location evidence="1">Membrane</location>
    </subcellularLocation>
</comment>
<dbReference type="PANTHER" id="PTHR10465">
    <property type="entry name" value="TRANSMEMBRANE GTPASE FZO1"/>
    <property type="match status" value="1"/>
</dbReference>
<dbReference type="EMBL" id="NJGI01000001">
    <property type="protein sequence ID" value="PGH22772.1"/>
    <property type="molecule type" value="Genomic_DNA"/>
</dbReference>
<dbReference type="GO" id="GO:0003924">
    <property type="term" value="F:GTPase activity"/>
    <property type="evidence" value="ECO:0007669"/>
    <property type="project" value="InterPro"/>
</dbReference>
<evidence type="ECO:0000313" key="9">
    <source>
        <dbReference type="Proteomes" id="UP000222862"/>
    </source>
</evidence>
<keyword evidence="2" id="KW-0547">Nucleotide-binding</keyword>
<dbReference type="GO" id="GO:0005525">
    <property type="term" value="F:GTP binding"/>
    <property type="evidence" value="ECO:0007669"/>
    <property type="project" value="UniProtKB-KW"/>
</dbReference>
<dbReference type="InterPro" id="IPR027417">
    <property type="entry name" value="P-loop_NTPase"/>
</dbReference>
<accession>A0A2B7YPJ2</accession>
<protein>
    <recommendedName>
        <fullName evidence="7">Dynamin N-terminal domain-containing protein</fullName>
    </recommendedName>
</protein>
<dbReference type="InterPro" id="IPR045063">
    <property type="entry name" value="Dynamin_N"/>
</dbReference>
<keyword evidence="6" id="KW-0175">Coiled coil</keyword>
<dbReference type="PANTHER" id="PTHR10465:SF0">
    <property type="entry name" value="SARCALUMENIN"/>
    <property type="match status" value="1"/>
</dbReference>
<evidence type="ECO:0000256" key="2">
    <source>
        <dbReference type="ARBA" id="ARBA00022741"/>
    </source>
</evidence>
<dbReference type="Gene3D" id="3.40.50.300">
    <property type="entry name" value="P-loop containing nucleotide triphosphate hydrolases"/>
    <property type="match status" value="2"/>
</dbReference>
<keyword evidence="4" id="KW-0342">GTP-binding</keyword>